<dbReference type="EMBL" id="BDQF01000014">
    <property type="protein sequence ID" value="GAW83066.1"/>
    <property type="molecule type" value="Genomic_DNA"/>
</dbReference>
<dbReference type="PROSITE" id="PS00130">
    <property type="entry name" value="U_DNA_GLYCOSYLASE"/>
    <property type="match status" value="1"/>
</dbReference>
<keyword evidence="6 7" id="KW-0234">DNA repair</keyword>
<keyword evidence="4 7" id="KW-0227">DNA damage</keyword>
<evidence type="ECO:0000256" key="2">
    <source>
        <dbReference type="ARBA" id="ARBA00008184"/>
    </source>
</evidence>
<protein>
    <recommendedName>
        <fullName evidence="3 7">Uracil-DNA glycosylase</fullName>
        <shortName evidence="7">UDG</shortName>
        <ecNumber evidence="3 7">3.2.2.27</ecNumber>
    </recommendedName>
</protein>
<dbReference type="EC" id="3.2.2.27" evidence="3 7"/>
<evidence type="ECO:0000313" key="12">
    <source>
        <dbReference type="Proteomes" id="UP000195521"/>
    </source>
</evidence>
<dbReference type="GeneID" id="39749809"/>
<dbReference type="AlphaFoldDB" id="A0A1Y1JKL5"/>
<dbReference type="NCBIfam" id="NF003589">
    <property type="entry name" value="PRK05254.1-2"/>
    <property type="match status" value="1"/>
</dbReference>
<evidence type="ECO:0000256" key="3">
    <source>
        <dbReference type="ARBA" id="ARBA00012030"/>
    </source>
</evidence>
<dbReference type="InterPro" id="IPR036895">
    <property type="entry name" value="Uracil-DNA_glycosylase-like_sf"/>
</dbReference>
<dbReference type="Proteomes" id="UP000195521">
    <property type="component" value="Unassembled WGS sequence"/>
</dbReference>
<dbReference type="PANTHER" id="PTHR11264">
    <property type="entry name" value="URACIL-DNA GLYCOSYLASE"/>
    <property type="match status" value="1"/>
</dbReference>
<evidence type="ECO:0000313" key="11">
    <source>
        <dbReference type="EMBL" id="GAW83066.1"/>
    </source>
</evidence>
<comment type="subcellular location">
    <subcellularLocation>
        <location evidence="7">Mitochondrion</location>
    </subcellularLocation>
    <subcellularLocation>
        <location evidence="7">Nucleus</location>
    </subcellularLocation>
</comment>
<dbReference type="Gene3D" id="3.40.470.10">
    <property type="entry name" value="Uracil-DNA glycosylase-like domain"/>
    <property type="match status" value="1"/>
</dbReference>
<keyword evidence="5 7" id="KW-0378">Hydrolase</keyword>
<dbReference type="GO" id="GO:0004844">
    <property type="term" value="F:uracil DNA N-glycosylase activity"/>
    <property type="evidence" value="ECO:0007669"/>
    <property type="project" value="UniProtKB-UniRule"/>
</dbReference>
<dbReference type="GO" id="GO:0005739">
    <property type="term" value="C:mitochondrion"/>
    <property type="evidence" value="ECO:0007669"/>
    <property type="project" value="UniProtKB-SubCell"/>
</dbReference>
<keyword evidence="12" id="KW-1185">Reference proteome</keyword>
<name>A0A1Y1JKL5_PLAGO</name>
<evidence type="ECO:0000259" key="10">
    <source>
        <dbReference type="SMART" id="SM00986"/>
    </source>
</evidence>
<dbReference type="OMA" id="PDNGYLM"/>
<evidence type="ECO:0000256" key="5">
    <source>
        <dbReference type="ARBA" id="ARBA00022801"/>
    </source>
</evidence>
<dbReference type="CDD" id="cd10027">
    <property type="entry name" value="UDG-F1-like"/>
    <property type="match status" value="1"/>
</dbReference>
<keyword evidence="7" id="KW-0496">Mitochondrion</keyword>
<dbReference type="PANTHER" id="PTHR11264:SF0">
    <property type="entry name" value="URACIL-DNA GLYCOSYLASE"/>
    <property type="match status" value="1"/>
</dbReference>
<dbReference type="Pfam" id="PF03167">
    <property type="entry name" value="UDG"/>
    <property type="match status" value="1"/>
</dbReference>
<comment type="catalytic activity">
    <reaction evidence="1 7 9">
        <text>Hydrolyzes single-stranded DNA or mismatched double-stranded DNA and polynucleotides, releasing free uracil.</text>
        <dbReference type="EC" id="3.2.2.27"/>
    </reaction>
</comment>
<reference evidence="12" key="1">
    <citation type="submission" date="2017-04" db="EMBL/GenBank/DDBJ databases">
        <title>Plasmodium gonderi genome.</title>
        <authorList>
            <person name="Arisue N."/>
            <person name="Honma H."/>
            <person name="Kawai S."/>
            <person name="Tougan T."/>
            <person name="Tanabe K."/>
            <person name="Horii T."/>
        </authorList>
    </citation>
    <scope>NUCLEOTIDE SEQUENCE [LARGE SCALE GENOMIC DNA]</scope>
    <source>
        <strain evidence="12">ATCC 30045</strain>
    </source>
</reference>
<dbReference type="NCBIfam" id="TIGR00628">
    <property type="entry name" value="ung"/>
    <property type="match status" value="1"/>
</dbReference>
<keyword evidence="7" id="KW-0539">Nucleus</keyword>
<dbReference type="SUPFAM" id="SSF52141">
    <property type="entry name" value="Uracil-DNA glycosylase-like"/>
    <property type="match status" value="1"/>
</dbReference>
<dbReference type="FunFam" id="3.40.470.10:FF:000001">
    <property type="entry name" value="Uracil-DNA glycosylase"/>
    <property type="match status" value="1"/>
</dbReference>
<dbReference type="SMART" id="SM00987">
    <property type="entry name" value="UreE_C"/>
    <property type="match status" value="1"/>
</dbReference>
<evidence type="ECO:0000256" key="6">
    <source>
        <dbReference type="ARBA" id="ARBA00023204"/>
    </source>
</evidence>
<evidence type="ECO:0000256" key="4">
    <source>
        <dbReference type="ARBA" id="ARBA00022763"/>
    </source>
</evidence>
<organism evidence="11 12">
    <name type="scientific">Plasmodium gonderi</name>
    <dbReference type="NCBI Taxonomy" id="77519"/>
    <lineage>
        <taxon>Eukaryota</taxon>
        <taxon>Sar</taxon>
        <taxon>Alveolata</taxon>
        <taxon>Apicomplexa</taxon>
        <taxon>Aconoidasida</taxon>
        <taxon>Haemosporida</taxon>
        <taxon>Plasmodiidae</taxon>
        <taxon>Plasmodium</taxon>
        <taxon>Plasmodium (Plasmodium)</taxon>
    </lineage>
</organism>
<dbReference type="OrthoDB" id="10031947at2759"/>
<feature type="active site" description="Proton acceptor" evidence="7 8">
    <location>
        <position position="188"/>
    </location>
</feature>
<dbReference type="RefSeq" id="XP_028545655.1">
    <property type="nucleotide sequence ID" value="XM_028689854.1"/>
</dbReference>
<dbReference type="NCBIfam" id="NF003592">
    <property type="entry name" value="PRK05254.1-5"/>
    <property type="match status" value="1"/>
</dbReference>
<dbReference type="HAMAP" id="MF_00148">
    <property type="entry name" value="UDG"/>
    <property type="match status" value="1"/>
</dbReference>
<sequence>MNKIKVQKTIDSFFHIKRKKSTTASSASGENNGCGSATSTVLEELEETDNECKKRKIVTDSIKFENATDVNSCDQEVSACNLGVEENSANISFIKKMTNVMEKEKVSEKTNVADMPSFSYTEEIKNLMHVEWYEQLKDELKKNYFQKMYLKIKEERKTKVIFPPAPLVFNAFLKTPLSKIKVVIVGQDPYHQKGQAMGLCFSVPVGIKIPPSLKNILKEIKQTSNHGDLISWAEQGVFLLNTSLTVEENKPASHKNYGWETFTDKVINIINEKKQNIIFMLWGNFAIKKCAKIDTNKHFILKAGHPSPLSVRHFINCDHFNKCNNILTQKGLTPIKWDLPQ</sequence>
<evidence type="ECO:0000256" key="8">
    <source>
        <dbReference type="PROSITE-ProRule" id="PRU10072"/>
    </source>
</evidence>
<comment type="caution">
    <text evidence="11">The sequence shown here is derived from an EMBL/GenBank/DDBJ whole genome shotgun (WGS) entry which is preliminary data.</text>
</comment>
<dbReference type="InterPro" id="IPR002043">
    <property type="entry name" value="UDG_fam1"/>
</dbReference>
<dbReference type="SMART" id="SM00986">
    <property type="entry name" value="UDG"/>
    <property type="match status" value="1"/>
</dbReference>
<evidence type="ECO:0000256" key="9">
    <source>
        <dbReference type="RuleBase" id="RU003780"/>
    </source>
</evidence>
<dbReference type="GO" id="GO:0005634">
    <property type="term" value="C:nucleus"/>
    <property type="evidence" value="ECO:0007669"/>
    <property type="project" value="UniProtKB-SubCell"/>
</dbReference>
<gene>
    <name evidence="11" type="ORF">PGO_133380</name>
</gene>
<evidence type="ECO:0000256" key="7">
    <source>
        <dbReference type="HAMAP-Rule" id="MF_03166"/>
    </source>
</evidence>
<comment type="similarity">
    <text evidence="2 7 9">Belongs to the uracil-DNA glycosylase (UDG) superfamily. UNG family.</text>
</comment>
<proteinExistence type="inferred from homology"/>
<dbReference type="InterPro" id="IPR018085">
    <property type="entry name" value="Ura-DNA_Glyclase_AS"/>
</dbReference>
<feature type="domain" description="Uracil-DNA glycosylase-like" evidence="10">
    <location>
        <begin position="173"/>
        <end position="327"/>
    </location>
</feature>
<dbReference type="InterPro" id="IPR005122">
    <property type="entry name" value="Uracil-DNA_glycosylase-like"/>
</dbReference>
<dbReference type="NCBIfam" id="NF003588">
    <property type="entry name" value="PRK05254.1-1"/>
    <property type="match status" value="1"/>
</dbReference>
<accession>A0A1Y1JKL5</accession>
<comment type="function">
    <text evidence="7 9">Excises uracil residues from the DNA which can arise as a result of misincorporation of dUMP residues by DNA polymerase or due to deamination of cytosine.</text>
</comment>
<evidence type="ECO:0000256" key="1">
    <source>
        <dbReference type="ARBA" id="ARBA00001400"/>
    </source>
</evidence>
<dbReference type="GO" id="GO:0097510">
    <property type="term" value="P:base-excision repair, AP site formation via deaminated base removal"/>
    <property type="evidence" value="ECO:0007669"/>
    <property type="project" value="TreeGrafter"/>
</dbReference>